<sequence>MSVLSTRLTAKYANPYPFACAGMAFVGETPDLATAVTNAGGIGAIGAGLMPPDRLREIIREVRDRTGGAPFNVNLITFFSTAEQVEVCAEERVPIVSFHWGHPPADRLKPLHEAGVSVWEQIGSPDAARLAVDDGADVVIAQGWEAGGHNYGGLPTMVNVPAVVDAVGERAMVLAAGGITDGRQVAAALCLGADGVWVGTRMVASREAHVHPEHHRRLVGATGDDAVLTSIFGPEFPRFNPMRLQRNRVVSEWDDRTAEIPADLDSLEQVGRTVAEGEETAIRKFGLLLAVPETEADWEEMPWLMGQGVGLVHDVKPAERIVRDMMEQAERVLTGFRP</sequence>
<keyword evidence="5" id="KW-1185">Reference proteome</keyword>
<dbReference type="SUPFAM" id="SSF51412">
    <property type="entry name" value="Inosine monophosphate dehydrogenase (IMPDH)"/>
    <property type="match status" value="1"/>
</dbReference>
<dbReference type="InterPro" id="IPR013785">
    <property type="entry name" value="Aldolase_TIM"/>
</dbReference>
<proteinExistence type="predicted"/>
<dbReference type="InterPro" id="IPR004136">
    <property type="entry name" value="NMO"/>
</dbReference>
<keyword evidence="1" id="KW-0285">Flavoprotein</keyword>
<dbReference type="Pfam" id="PF03060">
    <property type="entry name" value="NMO"/>
    <property type="match status" value="2"/>
</dbReference>
<evidence type="ECO:0000313" key="5">
    <source>
        <dbReference type="Proteomes" id="UP001596058"/>
    </source>
</evidence>
<keyword evidence="2" id="KW-0288">FMN</keyword>
<evidence type="ECO:0000256" key="3">
    <source>
        <dbReference type="ARBA" id="ARBA00023002"/>
    </source>
</evidence>
<dbReference type="PANTHER" id="PTHR32332:SF20">
    <property type="entry name" value="2-NITROPROPANE DIOXYGENASE-LIKE PROTEIN"/>
    <property type="match status" value="1"/>
</dbReference>
<evidence type="ECO:0000256" key="1">
    <source>
        <dbReference type="ARBA" id="ARBA00022630"/>
    </source>
</evidence>
<organism evidence="4 5">
    <name type="scientific">Nonomuraea insulae</name>
    <dbReference type="NCBI Taxonomy" id="1616787"/>
    <lineage>
        <taxon>Bacteria</taxon>
        <taxon>Bacillati</taxon>
        <taxon>Actinomycetota</taxon>
        <taxon>Actinomycetes</taxon>
        <taxon>Streptosporangiales</taxon>
        <taxon>Streptosporangiaceae</taxon>
        <taxon>Nonomuraea</taxon>
    </lineage>
</organism>
<gene>
    <name evidence="4" type="ORF">ACFPZ3_28320</name>
</gene>
<accession>A0ABW1CPV6</accession>
<dbReference type="Gene3D" id="3.20.20.70">
    <property type="entry name" value="Aldolase class I"/>
    <property type="match status" value="1"/>
</dbReference>
<dbReference type="RefSeq" id="WP_379517285.1">
    <property type="nucleotide sequence ID" value="NZ_JBHSPA010000031.1"/>
</dbReference>
<dbReference type="EC" id="1.13.12.-" evidence="4"/>
<comment type="caution">
    <text evidence="4">The sequence shown here is derived from an EMBL/GenBank/DDBJ whole genome shotgun (WGS) entry which is preliminary data.</text>
</comment>
<dbReference type="EMBL" id="JBHSPA010000031">
    <property type="protein sequence ID" value="MFC5827784.1"/>
    <property type="molecule type" value="Genomic_DNA"/>
</dbReference>
<keyword evidence="3 4" id="KW-0560">Oxidoreductase</keyword>
<dbReference type="CDD" id="cd04730">
    <property type="entry name" value="NPD_like"/>
    <property type="match status" value="1"/>
</dbReference>
<dbReference type="GO" id="GO:0016491">
    <property type="term" value="F:oxidoreductase activity"/>
    <property type="evidence" value="ECO:0007669"/>
    <property type="project" value="UniProtKB-KW"/>
</dbReference>
<reference evidence="5" key="1">
    <citation type="journal article" date="2019" name="Int. J. Syst. Evol. Microbiol.">
        <title>The Global Catalogue of Microorganisms (GCM) 10K type strain sequencing project: providing services to taxonomists for standard genome sequencing and annotation.</title>
        <authorList>
            <consortium name="The Broad Institute Genomics Platform"/>
            <consortium name="The Broad Institute Genome Sequencing Center for Infectious Disease"/>
            <person name="Wu L."/>
            <person name="Ma J."/>
        </authorList>
    </citation>
    <scope>NUCLEOTIDE SEQUENCE [LARGE SCALE GENOMIC DNA]</scope>
    <source>
        <strain evidence="5">CCUG 53903</strain>
    </source>
</reference>
<name>A0ABW1CPV6_9ACTN</name>
<evidence type="ECO:0000313" key="4">
    <source>
        <dbReference type="EMBL" id="MFC5827784.1"/>
    </source>
</evidence>
<protein>
    <submittedName>
        <fullName evidence="4">NAD(P)H-dependent flavin oxidoreductase</fullName>
        <ecNumber evidence="4">1.13.12.-</ecNumber>
    </submittedName>
</protein>
<dbReference type="Proteomes" id="UP001596058">
    <property type="component" value="Unassembled WGS sequence"/>
</dbReference>
<evidence type="ECO:0000256" key="2">
    <source>
        <dbReference type="ARBA" id="ARBA00022643"/>
    </source>
</evidence>
<dbReference type="PANTHER" id="PTHR32332">
    <property type="entry name" value="2-NITROPROPANE DIOXYGENASE"/>
    <property type="match status" value="1"/>
</dbReference>